<evidence type="ECO:0000313" key="7">
    <source>
        <dbReference type="Proteomes" id="UP000558509"/>
    </source>
</evidence>
<dbReference type="PANTHER" id="PTHR12972:SF0">
    <property type="entry name" value="PROTEIN DOWNSTREAM NEIGHBOR OF SON"/>
    <property type="match status" value="1"/>
</dbReference>
<evidence type="ECO:0000313" key="6">
    <source>
        <dbReference type="EMBL" id="NXA80870.1"/>
    </source>
</evidence>
<evidence type="ECO:0000256" key="1">
    <source>
        <dbReference type="ARBA" id="ARBA00004123"/>
    </source>
</evidence>
<dbReference type="GO" id="GO:0033260">
    <property type="term" value="P:nuclear DNA replication"/>
    <property type="evidence" value="ECO:0007669"/>
    <property type="project" value="TreeGrafter"/>
</dbReference>
<keyword evidence="3" id="KW-0539">Nucleus</keyword>
<dbReference type="Proteomes" id="UP000558509">
    <property type="component" value="Unassembled WGS sequence"/>
</dbReference>
<evidence type="ECO:0000256" key="4">
    <source>
        <dbReference type="ARBA" id="ARBA00025806"/>
    </source>
</evidence>
<evidence type="ECO:0000256" key="5">
    <source>
        <dbReference type="SAM" id="MobiDB-lite"/>
    </source>
</evidence>
<protein>
    <submittedName>
        <fullName evidence="6">DONS protein</fullName>
    </submittedName>
</protein>
<organism evidence="6 7">
    <name type="scientific">Thryothorus ludovicianus</name>
    <name type="common">Carolina wren</name>
    <name type="synonym">Sylvia ludoviciana</name>
    <dbReference type="NCBI Taxonomy" id="74200"/>
    <lineage>
        <taxon>Eukaryota</taxon>
        <taxon>Metazoa</taxon>
        <taxon>Chordata</taxon>
        <taxon>Craniata</taxon>
        <taxon>Vertebrata</taxon>
        <taxon>Euteleostomi</taxon>
        <taxon>Archelosauria</taxon>
        <taxon>Archosauria</taxon>
        <taxon>Dinosauria</taxon>
        <taxon>Saurischia</taxon>
        <taxon>Theropoda</taxon>
        <taxon>Coelurosauria</taxon>
        <taxon>Aves</taxon>
        <taxon>Neognathae</taxon>
        <taxon>Neoaves</taxon>
        <taxon>Telluraves</taxon>
        <taxon>Australaves</taxon>
        <taxon>Passeriformes</taxon>
        <taxon>Certhiidae</taxon>
        <taxon>Troglodytinae</taxon>
        <taxon>Thryothorus</taxon>
    </lineage>
</organism>
<evidence type="ECO:0000256" key="3">
    <source>
        <dbReference type="ARBA" id="ARBA00023242"/>
    </source>
</evidence>
<proteinExistence type="inferred from homology"/>
<keyword evidence="2" id="KW-0217">Developmental protein</keyword>
<feature type="non-terminal residue" evidence="6">
    <location>
        <position position="1"/>
    </location>
</feature>
<sequence length="474" mass="51884">FIQFLEAAHEEKPPRRAEPAEKSDILTLSQDLHSPLAVPQAPSSPREEFPADWSIKTRVLFMSSQPFTWAEHLRAQEEAQGLAQHCRAVETTLPRSVQEPRLCAELRRAFQQSLVYWLHPSLPWLPLFPRLGADRRMAGKACPWAQDEALQQVLMSDWSVSFSSLYSLLRAGLCPYFYVCSAQFSVLFRAAGLAGSAVPSAAIAPTTRGLRDAMRSEGIEFSLPLLEESRARKQKNSEESLETETADGFGGGSRGEDAGEPAPSDDDDDDGSFSWLEEMGVQDKVKKPDTISIQLRKEKHEVQVDHRPESLVLVRGSSNTFTLLNFLISCRSLVAAAGPQAGLPPTLLSPVAFRGGTMQTLKARTVSGRARVPGGFEDVFSLEVLGPVLPHALHALTLLLAPAQRGAFRALLSPHEPSAAFNACPGLAQEAEPQGPPACGLHPKTLEQLSQCPTLGKSSLRLLEMKDYTYTWKA</sequence>
<dbReference type="EMBL" id="VZTB01012994">
    <property type="protein sequence ID" value="NXA80870.1"/>
    <property type="molecule type" value="Genomic_DNA"/>
</dbReference>
<feature type="region of interest" description="Disordered" evidence="5">
    <location>
        <begin position="230"/>
        <end position="274"/>
    </location>
</feature>
<comment type="caution">
    <text evidence="6">The sequence shown here is derived from an EMBL/GenBank/DDBJ whole genome shotgun (WGS) entry which is preliminary data.</text>
</comment>
<dbReference type="AlphaFoldDB" id="A0A7K7YSA4"/>
<reference evidence="6 7" key="1">
    <citation type="submission" date="2019-09" db="EMBL/GenBank/DDBJ databases">
        <title>Bird 10,000 Genomes (B10K) Project - Family phase.</title>
        <authorList>
            <person name="Zhang G."/>
        </authorList>
    </citation>
    <scope>NUCLEOTIDE SEQUENCE [LARGE SCALE GENOMIC DNA]</scope>
    <source>
        <strain evidence="6">B10K-DU-001-68</strain>
        <tissue evidence="6">Muscle</tissue>
    </source>
</reference>
<evidence type="ECO:0000256" key="2">
    <source>
        <dbReference type="ARBA" id="ARBA00022473"/>
    </source>
</evidence>
<comment type="similarity">
    <text evidence="4">Belongs to the DONSON family.</text>
</comment>
<keyword evidence="7" id="KW-1185">Reference proteome</keyword>
<gene>
    <name evidence="6" type="primary">Donson</name>
    <name evidence="6" type="ORF">THRLUD_R02859</name>
</gene>
<feature type="non-terminal residue" evidence="6">
    <location>
        <position position="474"/>
    </location>
</feature>
<name>A0A7K7YSA4_THRLU</name>
<dbReference type="PRINTS" id="PR02064">
    <property type="entry name" value="DONSON"/>
</dbReference>
<dbReference type="InterPro" id="IPR024861">
    <property type="entry name" value="Donson"/>
</dbReference>
<comment type="subcellular location">
    <subcellularLocation>
        <location evidence="1">Nucleus</location>
    </subcellularLocation>
</comment>
<accession>A0A7K7YSA4</accession>
<dbReference type="GO" id="GO:0005634">
    <property type="term" value="C:nucleus"/>
    <property type="evidence" value="ECO:0007669"/>
    <property type="project" value="UniProtKB-SubCell"/>
</dbReference>
<dbReference type="PANTHER" id="PTHR12972">
    <property type="entry name" value="DOWNSTREAM NEIGHBOR OF SON"/>
    <property type="match status" value="1"/>
</dbReference>